<feature type="signal peptide" evidence="1">
    <location>
        <begin position="1"/>
        <end position="18"/>
    </location>
</feature>
<comment type="caution">
    <text evidence="2">The sequence shown here is derived from an EMBL/GenBank/DDBJ whole genome shotgun (WGS) entry which is preliminary data.</text>
</comment>
<evidence type="ECO:0000256" key="1">
    <source>
        <dbReference type="SAM" id="SignalP"/>
    </source>
</evidence>
<name>A0ABN9DMS6_9NEOB</name>
<proteinExistence type="predicted"/>
<dbReference type="Proteomes" id="UP001162483">
    <property type="component" value="Unassembled WGS sequence"/>
</dbReference>
<keyword evidence="1" id="KW-0732">Signal</keyword>
<organism evidence="2 3">
    <name type="scientific">Staurois parvus</name>
    <dbReference type="NCBI Taxonomy" id="386267"/>
    <lineage>
        <taxon>Eukaryota</taxon>
        <taxon>Metazoa</taxon>
        <taxon>Chordata</taxon>
        <taxon>Craniata</taxon>
        <taxon>Vertebrata</taxon>
        <taxon>Euteleostomi</taxon>
        <taxon>Amphibia</taxon>
        <taxon>Batrachia</taxon>
        <taxon>Anura</taxon>
        <taxon>Neobatrachia</taxon>
        <taxon>Ranoidea</taxon>
        <taxon>Ranidae</taxon>
        <taxon>Staurois</taxon>
    </lineage>
</organism>
<dbReference type="EMBL" id="CATNWA010014610">
    <property type="protein sequence ID" value="CAI9573925.1"/>
    <property type="molecule type" value="Genomic_DNA"/>
</dbReference>
<keyword evidence="3" id="KW-1185">Reference proteome</keyword>
<protein>
    <submittedName>
        <fullName evidence="2">Uncharacterized protein</fullName>
    </submittedName>
</protein>
<evidence type="ECO:0000313" key="2">
    <source>
        <dbReference type="EMBL" id="CAI9573925.1"/>
    </source>
</evidence>
<evidence type="ECO:0000313" key="3">
    <source>
        <dbReference type="Proteomes" id="UP001162483"/>
    </source>
</evidence>
<sequence>LVWCVLLERFFFSWESACDQNRANQHCPDRGSGVLHPARAERKLLLLAITCALLNTDRSQETALTSDEKRYLAIYIY</sequence>
<accession>A0ABN9DMS6</accession>
<feature type="chain" id="PRO_5045312516" evidence="1">
    <location>
        <begin position="19"/>
        <end position="77"/>
    </location>
</feature>
<reference evidence="2" key="1">
    <citation type="submission" date="2023-05" db="EMBL/GenBank/DDBJ databases">
        <authorList>
            <person name="Stuckert A."/>
        </authorList>
    </citation>
    <scope>NUCLEOTIDE SEQUENCE</scope>
</reference>
<gene>
    <name evidence="2" type="ORF">SPARVUS_LOCUS7846224</name>
</gene>
<feature type="non-terminal residue" evidence="2">
    <location>
        <position position="1"/>
    </location>
</feature>